<dbReference type="Gene3D" id="2.40.110.10">
    <property type="entry name" value="Butyryl-CoA Dehydrogenase, subunit A, domain 2"/>
    <property type="match status" value="1"/>
</dbReference>
<comment type="function">
    <text evidence="15">Acyl-CoA dehydrogenase, that exhibits maximal activity towards saturated C22-CoA. Probably participates in beta-oxydation and energy production but could also play a role in the metabolism of specific fatty acids to control fatty acids composition of cellular lipids in brain.</text>
</comment>
<dbReference type="Pfam" id="PF01636">
    <property type="entry name" value="APH"/>
    <property type="match status" value="1"/>
</dbReference>
<dbReference type="InterPro" id="IPR050741">
    <property type="entry name" value="Acyl-CoA_dehydrogenase"/>
</dbReference>
<dbReference type="GO" id="GO:0031966">
    <property type="term" value="C:mitochondrial membrane"/>
    <property type="evidence" value="ECO:0007669"/>
    <property type="project" value="UniProtKB-SubCell"/>
</dbReference>
<proteinExistence type="inferred from homology"/>
<evidence type="ECO:0000256" key="7">
    <source>
        <dbReference type="ARBA" id="ARBA00022630"/>
    </source>
</evidence>
<dbReference type="GO" id="GO:0050660">
    <property type="term" value="F:flavin adenine dinucleotide binding"/>
    <property type="evidence" value="ECO:0007669"/>
    <property type="project" value="InterPro"/>
</dbReference>
<sequence length="798" mass="86053">MSLSTTEALTAPATAHRLDEAKLQQYLQREVADFPKSSSLAVRQFSHGQSNPTYLLQAGNARYVLRKKPPGRVLASAHAVEHASVLGTPFYVMEHVQGRIFVDPTLPSLAPAERAAAYRSMAHTLAALHSVDPVRVGLGNYGRLSGYCSRQVWRWKQQYLAQVQGQPLPQMQSLIAWLETHIPESDGNASVTRISHGDYRIDNLIFHPNSTERVLAVLDWELSTLGHPLADLAYSAMAYHLPKGIDALPTLPSQLPPGIPSEREYVAMYCKARGIAVPDPTTLSFFMALSLFRAAAILAGVGARAQLGNASHKNAQQVGSLSVVASLAQSALDAISGAAAVPRGISSMASSSGTLSANAPAVFGTQGGTHGGPVLRNMSSLLPRRLRIMQQQLVAVVKQFMAEHIYPAEHILEAHSAGANKWNIHPLVEQLKQKAKAAGLWNLWLPAHMASGLAHLAEAGGAQLLGPGLTNLEYAYISEVLGRSVWASEVFNCSAPDTGNMEVLARYGSPQQQRRWLVPLLKGEARSCFAMTEPAVASSDATNIQSSIRREGDSYVINGRKWWASGAMDPRCKVAIFMGKTDTSAATHKQQSMILVPMDTPGVKIIRPLDVFGFDDAPHGHAEMLFENVRVPAGNILLGEGRGFEIAQGRLGPGRLHHCMRLVGMGERALELMAQRGLQRVAFKKRIAEHGAFRADLARCRMELDAARLMVLAAAHALDKDGNKAARGKIAAAKVFAPNVVLRVIDAAIQAHGAGGVSNDFPLARLWAGARTLRIADGPDDVHLVSIARLELARVSKL</sequence>
<dbReference type="PANTHER" id="PTHR48083:SF13">
    <property type="entry name" value="ACYL-COA DEHYDROGENASE FAMILY MEMBER 11"/>
    <property type="match status" value="1"/>
</dbReference>
<gene>
    <name evidence="26" type="ORF">WJX72_003022</name>
</gene>
<keyword evidence="7" id="KW-0285">Flavoprotein</keyword>
<comment type="catalytic activity">
    <reaction evidence="20">
        <text>hexacosanoyl-CoA + oxidized [electron-transfer flavoprotein] + H(+) = (2E)-hexacosenoyl-CoA + reduced [electron-transfer flavoprotein]</text>
        <dbReference type="Rhea" id="RHEA:48216"/>
        <dbReference type="Rhea" id="RHEA-COMP:10685"/>
        <dbReference type="Rhea" id="RHEA-COMP:10686"/>
        <dbReference type="ChEBI" id="CHEBI:15378"/>
        <dbReference type="ChEBI" id="CHEBI:57692"/>
        <dbReference type="ChEBI" id="CHEBI:58307"/>
        <dbReference type="ChEBI" id="CHEBI:64868"/>
        <dbReference type="ChEBI" id="CHEBI:74281"/>
    </reaction>
    <physiologicalReaction direction="left-to-right" evidence="20">
        <dbReference type="Rhea" id="RHEA:48217"/>
    </physiologicalReaction>
</comment>
<dbReference type="InterPro" id="IPR036250">
    <property type="entry name" value="AcylCo_DH-like_C"/>
</dbReference>
<evidence type="ECO:0000256" key="12">
    <source>
        <dbReference type="ARBA" id="ARBA00023136"/>
    </source>
</evidence>
<keyword evidence="8" id="KW-0274">FAD</keyword>
<comment type="catalytic activity">
    <reaction evidence="21">
        <text>eicosanoyl-CoA + oxidized [electron-transfer flavoprotein] + H(+) = (2E)-eicosenoyl-CoA + reduced [electron-transfer flavoprotein]</text>
        <dbReference type="Rhea" id="RHEA:47236"/>
        <dbReference type="Rhea" id="RHEA-COMP:10685"/>
        <dbReference type="Rhea" id="RHEA-COMP:10686"/>
        <dbReference type="ChEBI" id="CHEBI:15378"/>
        <dbReference type="ChEBI" id="CHEBI:57380"/>
        <dbReference type="ChEBI" id="CHEBI:57692"/>
        <dbReference type="ChEBI" id="CHEBI:58307"/>
        <dbReference type="ChEBI" id="CHEBI:74691"/>
    </reaction>
    <physiologicalReaction direction="left-to-right" evidence="21">
        <dbReference type="Rhea" id="RHEA:47237"/>
    </physiologicalReaction>
</comment>
<comment type="subunit">
    <text evidence="6">Homodimer.</text>
</comment>
<evidence type="ECO:0000313" key="26">
    <source>
        <dbReference type="EMBL" id="KAK9814257.1"/>
    </source>
</evidence>
<reference evidence="26 27" key="1">
    <citation type="journal article" date="2024" name="Nat. Commun.">
        <title>Phylogenomics reveals the evolutionary origins of lichenization in chlorophyte algae.</title>
        <authorList>
            <person name="Puginier C."/>
            <person name="Libourel C."/>
            <person name="Otte J."/>
            <person name="Skaloud P."/>
            <person name="Haon M."/>
            <person name="Grisel S."/>
            <person name="Petersen M."/>
            <person name="Berrin J.G."/>
            <person name="Delaux P.M."/>
            <person name="Dal Grande F."/>
            <person name="Keller J."/>
        </authorList>
    </citation>
    <scope>NUCLEOTIDE SEQUENCE [LARGE SCALE GENOMIC DNA]</scope>
    <source>
        <strain evidence="26 27">SAG 2043</strain>
    </source>
</reference>
<evidence type="ECO:0000259" key="22">
    <source>
        <dbReference type="Pfam" id="PF00441"/>
    </source>
</evidence>
<dbReference type="InterPro" id="IPR041726">
    <property type="entry name" value="ACAD10_11_N"/>
</dbReference>
<dbReference type="CDD" id="cd05154">
    <property type="entry name" value="ACAD10_11_N-like"/>
    <property type="match status" value="1"/>
</dbReference>
<evidence type="ECO:0000256" key="11">
    <source>
        <dbReference type="ARBA" id="ARBA00023098"/>
    </source>
</evidence>
<dbReference type="InterPro" id="IPR037069">
    <property type="entry name" value="AcylCoA_DH/ox_N_sf"/>
</dbReference>
<dbReference type="Gene3D" id="1.20.140.10">
    <property type="entry name" value="Butyryl-CoA Dehydrogenase, subunit A, domain 3"/>
    <property type="match status" value="1"/>
</dbReference>
<dbReference type="Gene3D" id="3.90.1200.10">
    <property type="match status" value="1"/>
</dbReference>
<evidence type="ECO:0000256" key="8">
    <source>
        <dbReference type="ARBA" id="ARBA00022827"/>
    </source>
</evidence>
<comment type="catalytic activity">
    <reaction evidence="16">
        <text>a 2,3-saturated acyl-CoA + oxidized [electron-transfer flavoprotein] + H(+) = a (2E)-enoyl-CoA + reduced [electron-transfer flavoprotein]</text>
        <dbReference type="Rhea" id="RHEA:44704"/>
        <dbReference type="Rhea" id="RHEA-COMP:10685"/>
        <dbReference type="Rhea" id="RHEA-COMP:10686"/>
        <dbReference type="ChEBI" id="CHEBI:15378"/>
        <dbReference type="ChEBI" id="CHEBI:57692"/>
        <dbReference type="ChEBI" id="CHEBI:58307"/>
        <dbReference type="ChEBI" id="CHEBI:58856"/>
        <dbReference type="ChEBI" id="CHEBI:65111"/>
    </reaction>
    <physiologicalReaction direction="left-to-right" evidence="16">
        <dbReference type="Rhea" id="RHEA:44705"/>
    </physiologicalReaction>
</comment>
<dbReference type="Pfam" id="PF02771">
    <property type="entry name" value="Acyl-CoA_dh_N"/>
    <property type="match status" value="1"/>
</dbReference>
<dbReference type="Pfam" id="PF02770">
    <property type="entry name" value="Acyl-CoA_dh_M"/>
    <property type="match status" value="1"/>
</dbReference>
<evidence type="ECO:0000256" key="3">
    <source>
        <dbReference type="ARBA" id="ARBA00004325"/>
    </source>
</evidence>
<evidence type="ECO:0000256" key="5">
    <source>
        <dbReference type="ARBA" id="ARBA00009347"/>
    </source>
</evidence>
<dbReference type="Gene3D" id="1.10.540.10">
    <property type="entry name" value="Acyl-CoA dehydrogenase/oxidase, N-terminal domain"/>
    <property type="match status" value="1"/>
</dbReference>
<accession>A0AAW1Q1R7</accession>
<dbReference type="InterPro" id="IPR011009">
    <property type="entry name" value="Kinase-like_dom_sf"/>
</dbReference>
<keyword evidence="9" id="KW-0276">Fatty acid metabolism</keyword>
<dbReference type="SUPFAM" id="SSF56645">
    <property type="entry name" value="Acyl-CoA dehydrogenase NM domain-like"/>
    <property type="match status" value="1"/>
</dbReference>
<comment type="caution">
    <text evidence="26">The sequence shown here is derived from an EMBL/GenBank/DDBJ whole genome shotgun (WGS) entry which is preliminary data.</text>
</comment>
<feature type="domain" description="Aminoglycoside phosphotransferase" evidence="23">
    <location>
        <begin position="42"/>
        <end position="242"/>
    </location>
</feature>
<dbReference type="PANTHER" id="PTHR48083">
    <property type="entry name" value="MEDIUM-CHAIN SPECIFIC ACYL-COA DEHYDROGENASE, MITOCHONDRIAL-RELATED"/>
    <property type="match status" value="1"/>
</dbReference>
<comment type="catalytic activity">
    <reaction evidence="17">
        <text>docosanoyl-CoA + oxidized [electron-transfer flavoprotein] + H(+) = (2E)-docosenoyl-CoA + reduced [electron-transfer flavoprotein]</text>
        <dbReference type="Rhea" id="RHEA:47228"/>
        <dbReference type="Rhea" id="RHEA-COMP:10685"/>
        <dbReference type="Rhea" id="RHEA-COMP:10686"/>
        <dbReference type="ChEBI" id="CHEBI:15378"/>
        <dbReference type="ChEBI" id="CHEBI:57692"/>
        <dbReference type="ChEBI" id="CHEBI:58307"/>
        <dbReference type="ChEBI" id="CHEBI:65059"/>
        <dbReference type="ChEBI" id="CHEBI:74692"/>
    </reaction>
    <physiologicalReaction direction="left-to-right" evidence="17">
        <dbReference type="Rhea" id="RHEA:47229"/>
    </physiologicalReaction>
</comment>
<dbReference type="InterPro" id="IPR009075">
    <property type="entry name" value="AcylCo_DH/oxidase_C"/>
</dbReference>
<comment type="catalytic activity">
    <reaction evidence="18">
        <text>tetracosanoyl-CoA + oxidized [electron-transfer flavoprotein] + H(+) = (2E)-tetracosenoyl-CoA + reduced [electron-transfer flavoprotein]</text>
        <dbReference type="Rhea" id="RHEA:47232"/>
        <dbReference type="Rhea" id="RHEA-COMP:10685"/>
        <dbReference type="Rhea" id="RHEA-COMP:10686"/>
        <dbReference type="ChEBI" id="CHEBI:15378"/>
        <dbReference type="ChEBI" id="CHEBI:57692"/>
        <dbReference type="ChEBI" id="CHEBI:58307"/>
        <dbReference type="ChEBI" id="CHEBI:65052"/>
        <dbReference type="ChEBI" id="CHEBI:74693"/>
    </reaction>
    <physiologicalReaction direction="left-to-right" evidence="18">
        <dbReference type="Rhea" id="RHEA:47233"/>
    </physiologicalReaction>
</comment>
<dbReference type="InterPro" id="IPR013786">
    <property type="entry name" value="AcylCoA_DH/ox_N"/>
</dbReference>
<dbReference type="Gene3D" id="3.30.200.20">
    <property type="entry name" value="Phosphorylase Kinase, domain 1"/>
    <property type="match status" value="1"/>
</dbReference>
<feature type="domain" description="Acyl-CoA oxidase/dehydrogenase middle" evidence="24">
    <location>
        <begin position="528"/>
        <end position="629"/>
    </location>
</feature>
<protein>
    <recommendedName>
        <fullName evidence="14">Acyl-CoA dehydrogenase family member 11</fullName>
    </recommendedName>
</protein>
<dbReference type="InterPro" id="IPR006091">
    <property type="entry name" value="Acyl-CoA_Oxase/DH_mid-dom"/>
</dbReference>
<feature type="domain" description="Acyl-CoA dehydrogenase/oxidase N-terminal" evidence="25">
    <location>
        <begin position="390"/>
        <end position="524"/>
    </location>
</feature>
<dbReference type="EMBL" id="JALJOR010000007">
    <property type="protein sequence ID" value="KAK9814257.1"/>
    <property type="molecule type" value="Genomic_DNA"/>
</dbReference>
<keyword evidence="27" id="KW-1185">Reference proteome</keyword>
<evidence type="ECO:0000259" key="25">
    <source>
        <dbReference type="Pfam" id="PF02771"/>
    </source>
</evidence>
<evidence type="ECO:0000259" key="23">
    <source>
        <dbReference type="Pfam" id="PF01636"/>
    </source>
</evidence>
<evidence type="ECO:0000256" key="6">
    <source>
        <dbReference type="ARBA" id="ARBA00011738"/>
    </source>
</evidence>
<comment type="subcellular location">
    <subcellularLocation>
        <location evidence="3">Mitochondrion membrane</location>
    </subcellularLocation>
    <subcellularLocation>
        <location evidence="2">Peroxisome</location>
    </subcellularLocation>
</comment>
<organism evidence="26 27">
    <name type="scientific">[Myrmecia] bisecta</name>
    <dbReference type="NCBI Taxonomy" id="41462"/>
    <lineage>
        <taxon>Eukaryota</taxon>
        <taxon>Viridiplantae</taxon>
        <taxon>Chlorophyta</taxon>
        <taxon>core chlorophytes</taxon>
        <taxon>Trebouxiophyceae</taxon>
        <taxon>Trebouxiales</taxon>
        <taxon>Trebouxiaceae</taxon>
        <taxon>Myrmecia</taxon>
    </lineage>
</organism>
<comment type="cofactor">
    <cofactor evidence="1">
        <name>FAD</name>
        <dbReference type="ChEBI" id="CHEBI:57692"/>
    </cofactor>
</comment>
<keyword evidence="10" id="KW-0560">Oxidoreductase</keyword>
<feature type="domain" description="Acyl-CoA dehydrogenase/oxidase C-terminal" evidence="22">
    <location>
        <begin position="641"/>
        <end position="789"/>
    </location>
</feature>
<dbReference type="Pfam" id="PF00441">
    <property type="entry name" value="Acyl-CoA_dh_1"/>
    <property type="match status" value="1"/>
</dbReference>
<evidence type="ECO:0000256" key="1">
    <source>
        <dbReference type="ARBA" id="ARBA00001974"/>
    </source>
</evidence>
<evidence type="ECO:0000256" key="13">
    <source>
        <dbReference type="ARBA" id="ARBA00023140"/>
    </source>
</evidence>
<dbReference type="Proteomes" id="UP001489004">
    <property type="component" value="Unassembled WGS sequence"/>
</dbReference>
<evidence type="ECO:0000256" key="15">
    <source>
        <dbReference type="ARBA" id="ARBA00046026"/>
    </source>
</evidence>
<evidence type="ECO:0000256" key="17">
    <source>
        <dbReference type="ARBA" id="ARBA00048020"/>
    </source>
</evidence>
<dbReference type="AlphaFoldDB" id="A0AAW1Q1R7"/>
<comment type="pathway">
    <text evidence="4">Lipid metabolism; fatty acid beta-oxidation.</text>
</comment>
<evidence type="ECO:0000256" key="2">
    <source>
        <dbReference type="ARBA" id="ARBA00004275"/>
    </source>
</evidence>
<comment type="similarity">
    <text evidence="5">Belongs to the acyl-CoA dehydrogenase family.</text>
</comment>
<evidence type="ECO:0000256" key="21">
    <source>
        <dbReference type="ARBA" id="ARBA00049140"/>
    </source>
</evidence>
<evidence type="ECO:0000259" key="24">
    <source>
        <dbReference type="Pfam" id="PF02770"/>
    </source>
</evidence>
<evidence type="ECO:0000256" key="18">
    <source>
        <dbReference type="ARBA" id="ARBA00048086"/>
    </source>
</evidence>
<dbReference type="SUPFAM" id="SSF56112">
    <property type="entry name" value="Protein kinase-like (PK-like)"/>
    <property type="match status" value="1"/>
</dbReference>
<dbReference type="FunFam" id="2.40.110.10:FF:000002">
    <property type="entry name" value="Acyl-CoA dehydrogenase fadE12"/>
    <property type="match status" value="1"/>
</dbReference>
<evidence type="ECO:0000256" key="14">
    <source>
        <dbReference type="ARBA" id="ARBA00040622"/>
    </source>
</evidence>
<evidence type="ECO:0000256" key="9">
    <source>
        <dbReference type="ARBA" id="ARBA00022832"/>
    </source>
</evidence>
<dbReference type="InterPro" id="IPR046373">
    <property type="entry name" value="Acyl-CoA_Oxase/DH_mid-dom_sf"/>
</dbReference>
<evidence type="ECO:0000256" key="16">
    <source>
        <dbReference type="ARBA" id="ARBA00047443"/>
    </source>
</evidence>
<keyword evidence="13" id="KW-0576">Peroxisome</keyword>
<name>A0AAW1Q1R7_9CHLO</name>
<dbReference type="SUPFAM" id="SSF47203">
    <property type="entry name" value="Acyl-CoA dehydrogenase C-terminal domain-like"/>
    <property type="match status" value="1"/>
</dbReference>
<evidence type="ECO:0000313" key="27">
    <source>
        <dbReference type="Proteomes" id="UP001489004"/>
    </source>
</evidence>
<dbReference type="InterPro" id="IPR002575">
    <property type="entry name" value="Aminoglycoside_PTrfase"/>
</dbReference>
<evidence type="ECO:0000256" key="19">
    <source>
        <dbReference type="ARBA" id="ARBA00048395"/>
    </source>
</evidence>
<comment type="catalytic activity">
    <reaction evidence="19">
        <text>tricosanoyl-CoA + oxidized [electron-transfer flavoprotein] + H(+) = (2E)-tricosenoyl-CoA + reduced [electron-transfer flavoprotein]</text>
        <dbReference type="Rhea" id="RHEA:48220"/>
        <dbReference type="Rhea" id="RHEA-COMP:10685"/>
        <dbReference type="Rhea" id="RHEA-COMP:10686"/>
        <dbReference type="ChEBI" id="CHEBI:15378"/>
        <dbReference type="ChEBI" id="CHEBI:57692"/>
        <dbReference type="ChEBI" id="CHEBI:58307"/>
        <dbReference type="ChEBI" id="CHEBI:90118"/>
        <dbReference type="ChEBI" id="CHEBI:90119"/>
    </reaction>
    <physiologicalReaction direction="left-to-right" evidence="19">
        <dbReference type="Rhea" id="RHEA:48221"/>
    </physiologicalReaction>
</comment>
<evidence type="ECO:0000256" key="10">
    <source>
        <dbReference type="ARBA" id="ARBA00023002"/>
    </source>
</evidence>
<evidence type="ECO:0000256" key="20">
    <source>
        <dbReference type="ARBA" id="ARBA00048399"/>
    </source>
</evidence>
<dbReference type="GO" id="GO:0005777">
    <property type="term" value="C:peroxisome"/>
    <property type="evidence" value="ECO:0007669"/>
    <property type="project" value="UniProtKB-SubCell"/>
</dbReference>
<dbReference type="InterPro" id="IPR009100">
    <property type="entry name" value="AcylCoA_DH/oxidase_NM_dom_sf"/>
</dbReference>
<dbReference type="GO" id="GO:0003995">
    <property type="term" value="F:acyl-CoA dehydrogenase activity"/>
    <property type="evidence" value="ECO:0007669"/>
    <property type="project" value="TreeGrafter"/>
</dbReference>
<evidence type="ECO:0000256" key="4">
    <source>
        <dbReference type="ARBA" id="ARBA00005005"/>
    </source>
</evidence>
<keyword evidence="12" id="KW-0472">Membrane</keyword>
<dbReference type="GO" id="GO:0033539">
    <property type="term" value="P:fatty acid beta-oxidation using acyl-CoA dehydrogenase"/>
    <property type="evidence" value="ECO:0007669"/>
    <property type="project" value="TreeGrafter"/>
</dbReference>
<keyword evidence="11" id="KW-0443">Lipid metabolism</keyword>